<name>A0ABN8LW72_9CNID</name>
<evidence type="ECO:0000259" key="1">
    <source>
        <dbReference type="Pfam" id="PF00626"/>
    </source>
</evidence>
<dbReference type="Gene3D" id="3.40.20.10">
    <property type="entry name" value="Severin"/>
    <property type="match status" value="3"/>
</dbReference>
<sequence>MSGLRKAKKYDWKDSNLALFGSDVEKNVKREAAGKEKAWEGAGESPGLKIWRIVKFKVTDWPKEDYGKFYSGDSYIILNTYKDKESDELLYDVHFWIGKESTQDEYGTAAYKTVELDTFLNDKPIQHREVMKFESDLFKSYFKVLETMDGGADTGFRRVGPKEYKPRLLQFNDEGGRRSNVVITQVPYCKESITPDNVYVLDTGLKVWQINGSQSDKDERIKAAQYLQQLESERGGVKTEVIELFEGRSSQLYTQLMQLRKESLKKIQAYDDFKKTIFKLSDASGHLELEDQGIFSKGKLDSNDVFICDTGKECFVWIGKKASIDERHKGLQYAHNYLMNTKHPFVPVTVVSEGQKCEKFDNAF</sequence>
<keyword evidence="3" id="KW-1185">Reference proteome</keyword>
<protein>
    <recommendedName>
        <fullName evidence="1">Gelsolin-like domain-containing protein</fullName>
    </recommendedName>
</protein>
<feature type="domain" description="Gelsolin-like" evidence="1">
    <location>
        <begin position="63"/>
        <end position="138"/>
    </location>
</feature>
<dbReference type="PRINTS" id="PR00597">
    <property type="entry name" value="GELSOLIN"/>
</dbReference>
<feature type="domain" description="Gelsolin-like" evidence="1">
    <location>
        <begin position="294"/>
        <end position="359"/>
    </location>
</feature>
<feature type="domain" description="Gelsolin-like" evidence="1">
    <location>
        <begin position="183"/>
        <end position="250"/>
    </location>
</feature>
<dbReference type="InterPro" id="IPR029006">
    <property type="entry name" value="ADF-H/Gelsolin-like_dom_sf"/>
</dbReference>
<comment type="caution">
    <text evidence="2">The sequence shown here is derived from an EMBL/GenBank/DDBJ whole genome shotgun (WGS) entry which is preliminary data.</text>
</comment>
<proteinExistence type="predicted"/>
<dbReference type="PANTHER" id="PTHR11977:SF130">
    <property type="entry name" value="SEVERIN"/>
    <property type="match status" value="1"/>
</dbReference>
<dbReference type="CDD" id="cd11290">
    <property type="entry name" value="gelsolin_S1_like"/>
    <property type="match status" value="1"/>
</dbReference>
<dbReference type="InterPro" id="IPR007123">
    <property type="entry name" value="Gelsolin-like_dom"/>
</dbReference>
<dbReference type="PANTHER" id="PTHR11977">
    <property type="entry name" value="VILLIN"/>
    <property type="match status" value="1"/>
</dbReference>
<dbReference type="SMART" id="SM00262">
    <property type="entry name" value="GEL"/>
    <property type="match status" value="3"/>
</dbReference>
<accession>A0ABN8LW72</accession>
<dbReference type="EMBL" id="CALNXI010000131">
    <property type="protein sequence ID" value="CAH3019944.1"/>
    <property type="molecule type" value="Genomic_DNA"/>
</dbReference>
<organism evidence="2 3">
    <name type="scientific">Porites evermanni</name>
    <dbReference type="NCBI Taxonomy" id="104178"/>
    <lineage>
        <taxon>Eukaryota</taxon>
        <taxon>Metazoa</taxon>
        <taxon>Cnidaria</taxon>
        <taxon>Anthozoa</taxon>
        <taxon>Hexacorallia</taxon>
        <taxon>Scleractinia</taxon>
        <taxon>Fungiina</taxon>
        <taxon>Poritidae</taxon>
        <taxon>Porites</taxon>
    </lineage>
</organism>
<gene>
    <name evidence="2" type="ORF">PEVE_00004935</name>
</gene>
<reference evidence="2 3" key="1">
    <citation type="submission" date="2022-05" db="EMBL/GenBank/DDBJ databases">
        <authorList>
            <consortium name="Genoscope - CEA"/>
            <person name="William W."/>
        </authorList>
    </citation>
    <scope>NUCLEOTIDE SEQUENCE [LARGE SCALE GENOMIC DNA]</scope>
</reference>
<evidence type="ECO:0000313" key="2">
    <source>
        <dbReference type="EMBL" id="CAH3019944.1"/>
    </source>
</evidence>
<dbReference type="Pfam" id="PF00626">
    <property type="entry name" value="Gelsolin"/>
    <property type="match status" value="3"/>
</dbReference>
<dbReference type="SUPFAM" id="SSF55753">
    <property type="entry name" value="Actin depolymerizing proteins"/>
    <property type="match status" value="3"/>
</dbReference>
<dbReference type="Proteomes" id="UP001159427">
    <property type="component" value="Unassembled WGS sequence"/>
</dbReference>
<evidence type="ECO:0000313" key="3">
    <source>
        <dbReference type="Proteomes" id="UP001159427"/>
    </source>
</evidence>
<dbReference type="InterPro" id="IPR007122">
    <property type="entry name" value="Villin/Gelsolin"/>
</dbReference>